<dbReference type="AlphaFoldDB" id="A0A0D9XRC9"/>
<keyword evidence="2" id="KW-0808">Transferase</keyword>
<sequence length="366" mass="40208">MAASDQQQSSSPAPTPTMLVPIPTDEEMLQAQAHLWRHTLSYLTPMALRCAINLRIPTAIHRAGGQSTLPDLITSLSLPSSKLPFLRRLMRLLVSSNIFSQSSDSEEDEIVYRLAPISFLLVDGDNNVVDGHISQTPHVLAATSRYCLDTVSGLATWLTTEEEFPISTTPFESAHGVAPEGVGRLDPEMGRLFEEGLRVYDASGFAVVLRECRGVFEGVGSLTDCGGGGEGDRRRVPGDQGRRSDGVVEYVAGDMFEFVPPAQAVMLKLMMHHWSDDDCVKILAQCKKAIPTREEGGKVIIIDIVVGSVSGPMLESQILMDVAVMMVTKGRQRDENDWRDIFMKAGFNDYKIVKKLGPRCLIEVYP</sequence>
<feature type="active site" description="Proton acceptor" evidence="4">
    <location>
        <position position="272"/>
    </location>
</feature>
<dbReference type="PIRSF" id="PIRSF005739">
    <property type="entry name" value="O-mtase"/>
    <property type="match status" value="1"/>
</dbReference>
<evidence type="ECO:0000259" key="6">
    <source>
        <dbReference type="Pfam" id="PF08100"/>
    </source>
</evidence>
<reference evidence="7" key="3">
    <citation type="submission" date="2015-04" db="UniProtKB">
        <authorList>
            <consortium name="EnsemblPlants"/>
        </authorList>
    </citation>
    <scope>IDENTIFICATION</scope>
</reference>
<dbReference type="GO" id="GO:0032259">
    <property type="term" value="P:methylation"/>
    <property type="evidence" value="ECO:0007669"/>
    <property type="project" value="UniProtKB-KW"/>
</dbReference>
<dbReference type="SUPFAM" id="SSF46785">
    <property type="entry name" value="Winged helix' DNA-binding domain"/>
    <property type="match status" value="1"/>
</dbReference>
<dbReference type="InterPro" id="IPR012967">
    <property type="entry name" value="COMT_dimerisation"/>
</dbReference>
<dbReference type="InterPro" id="IPR036390">
    <property type="entry name" value="WH_DNA-bd_sf"/>
</dbReference>
<dbReference type="Gene3D" id="1.10.10.10">
    <property type="entry name" value="Winged helix-like DNA-binding domain superfamily/Winged helix DNA-binding domain"/>
    <property type="match status" value="1"/>
</dbReference>
<dbReference type="HOGENOM" id="CLU_005533_7_0_1"/>
<evidence type="ECO:0000313" key="7">
    <source>
        <dbReference type="EnsemblPlants" id="LPERR11G08760.1"/>
    </source>
</evidence>
<evidence type="ECO:0000256" key="1">
    <source>
        <dbReference type="ARBA" id="ARBA00022603"/>
    </source>
</evidence>
<dbReference type="STRING" id="77586.A0A0D9XRC9"/>
<dbReference type="EnsemblPlants" id="LPERR11G08760.1">
    <property type="protein sequence ID" value="LPERR11G08760.1"/>
    <property type="gene ID" value="LPERR11G08760"/>
</dbReference>
<feature type="domain" description="O-methyltransferase dimerisation" evidence="6">
    <location>
        <begin position="36"/>
        <end position="122"/>
    </location>
</feature>
<evidence type="ECO:0000256" key="4">
    <source>
        <dbReference type="PIRSR" id="PIRSR005739-1"/>
    </source>
</evidence>
<dbReference type="PANTHER" id="PTHR11746">
    <property type="entry name" value="O-METHYLTRANSFERASE"/>
    <property type="match status" value="1"/>
</dbReference>
<dbReference type="Gene3D" id="3.40.50.150">
    <property type="entry name" value="Vaccinia Virus protein VP39"/>
    <property type="match status" value="2"/>
</dbReference>
<evidence type="ECO:0008006" key="9">
    <source>
        <dbReference type="Google" id="ProtNLM"/>
    </source>
</evidence>
<dbReference type="Pfam" id="PF00891">
    <property type="entry name" value="Methyltransf_2"/>
    <property type="match status" value="1"/>
</dbReference>
<dbReference type="Pfam" id="PF08100">
    <property type="entry name" value="Dimerisation"/>
    <property type="match status" value="1"/>
</dbReference>
<reference evidence="7 8" key="1">
    <citation type="submission" date="2012-08" db="EMBL/GenBank/DDBJ databases">
        <title>Oryza genome evolution.</title>
        <authorList>
            <person name="Wing R.A."/>
        </authorList>
    </citation>
    <scope>NUCLEOTIDE SEQUENCE</scope>
</reference>
<dbReference type="Gramene" id="LPERR11G08760.1">
    <property type="protein sequence ID" value="LPERR11G08760.1"/>
    <property type="gene ID" value="LPERR11G08760"/>
</dbReference>
<dbReference type="GO" id="GO:0008171">
    <property type="term" value="F:O-methyltransferase activity"/>
    <property type="evidence" value="ECO:0007669"/>
    <property type="project" value="InterPro"/>
</dbReference>
<evidence type="ECO:0000256" key="3">
    <source>
        <dbReference type="ARBA" id="ARBA00022691"/>
    </source>
</evidence>
<dbReference type="Proteomes" id="UP000032180">
    <property type="component" value="Chromosome 11"/>
</dbReference>
<evidence type="ECO:0000259" key="5">
    <source>
        <dbReference type="Pfam" id="PF00891"/>
    </source>
</evidence>
<keyword evidence="8" id="KW-1185">Reference proteome</keyword>
<dbReference type="FunFam" id="1.10.10.10:FF:000213">
    <property type="entry name" value="Coniferyl alcohol 9-O-methyltransferase"/>
    <property type="match status" value="1"/>
</dbReference>
<dbReference type="InterPro" id="IPR016461">
    <property type="entry name" value="COMT-like"/>
</dbReference>
<accession>A0A0D9XRC9</accession>
<dbReference type="eggNOG" id="KOG3178">
    <property type="taxonomic scope" value="Eukaryota"/>
</dbReference>
<keyword evidence="1" id="KW-0489">Methyltransferase</keyword>
<dbReference type="InterPro" id="IPR029063">
    <property type="entry name" value="SAM-dependent_MTases_sf"/>
</dbReference>
<dbReference type="GO" id="GO:0046983">
    <property type="term" value="F:protein dimerization activity"/>
    <property type="evidence" value="ECO:0007669"/>
    <property type="project" value="InterPro"/>
</dbReference>
<dbReference type="InterPro" id="IPR001077">
    <property type="entry name" value="COMT_C"/>
</dbReference>
<dbReference type="PROSITE" id="PS51683">
    <property type="entry name" value="SAM_OMT_II"/>
    <property type="match status" value="1"/>
</dbReference>
<dbReference type="SUPFAM" id="SSF53335">
    <property type="entry name" value="S-adenosyl-L-methionine-dependent methyltransferases"/>
    <property type="match status" value="1"/>
</dbReference>
<keyword evidence="3" id="KW-0949">S-adenosyl-L-methionine</keyword>
<protein>
    <recommendedName>
        <fullName evidence="9">O-methyltransferase domain-containing protein</fullName>
    </recommendedName>
</protein>
<reference evidence="8" key="2">
    <citation type="submission" date="2013-12" db="EMBL/GenBank/DDBJ databases">
        <authorList>
            <person name="Yu Y."/>
            <person name="Lee S."/>
            <person name="de Baynast K."/>
            <person name="Wissotski M."/>
            <person name="Liu L."/>
            <person name="Talag J."/>
            <person name="Goicoechea J."/>
            <person name="Angelova A."/>
            <person name="Jetty R."/>
            <person name="Kudrna D."/>
            <person name="Golser W."/>
            <person name="Rivera L."/>
            <person name="Zhang J."/>
            <person name="Wing R."/>
        </authorList>
    </citation>
    <scope>NUCLEOTIDE SEQUENCE</scope>
</reference>
<organism evidence="7 8">
    <name type="scientific">Leersia perrieri</name>
    <dbReference type="NCBI Taxonomy" id="77586"/>
    <lineage>
        <taxon>Eukaryota</taxon>
        <taxon>Viridiplantae</taxon>
        <taxon>Streptophyta</taxon>
        <taxon>Embryophyta</taxon>
        <taxon>Tracheophyta</taxon>
        <taxon>Spermatophyta</taxon>
        <taxon>Magnoliopsida</taxon>
        <taxon>Liliopsida</taxon>
        <taxon>Poales</taxon>
        <taxon>Poaceae</taxon>
        <taxon>BOP clade</taxon>
        <taxon>Oryzoideae</taxon>
        <taxon>Oryzeae</taxon>
        <taxon>Oryzinae</taxon>
        <taxon>Leersia</taxon>
    </lineage>
</organism>
<proteinExistence type="predicted"/>
<name>A0A0D9XRC9_9ORYZ</name>
<evidence type="ECO:0000313" key="8">
    <source>
        <dbReference type="Proteomes" id="UP000032180"/>
    </source>
</evidence>
<dbReference type="InterPro" id="IPR036388">
    <property type="entry name" value="WH-like_DNA-bd_sf"/>
</dbReference>
<evidence type="ECO:0000256" key="2">
    <source>
        <dbReference type="ARBA" id="ARBA00022679"/>
    </source>
</evidence>
<feature type="domain" description="O-methyltransferase C-terminal" evidence="5">
    <location>
        <begin position="245"/>
        <end position="348"/>
    </location>
</feature>